<evidence type="ECO:0000256" key="4">
    <source>
        <dbReference type="ARBA" id="ARBA00022525"/>
    </source>
</evidence>
<name>A0A6H1U0K5_9CYAN</name>
<sequence length="762" mass="82879">MPEGVLSDDVNQIGPPPETDFFDADFYRLANPDLLGLTPEQLEVHFRERAIAEGRSFIPVYDAQFYRTNNPDLAGLSDRALFDHFINIGLGEGRKFSPVFDIDFYRQNLLLTENGADIIEQLTPEPIPENPALELFADPQTIVTRSPSLNENLYKLFLESELGVTTDLEEETGLNPEDITEEIDYSPFFDPLFYLNNNPDLAEAFGTNTEQALQHFVTRGINEPRRASLIFDPIFYIRTNPDLEAAGLATPKGALFHYEINGLPEGRRPSLFFDPQFYVASNPDLRERGLDNEDLIDNFILVGLEQERRSSLFFDPRAINSLIIPQTTQTEEEAQQADDETPPNSTENLLNGDYQKWPTPIGGILTYSFVTQASAVQYEGTESGVGEVNEAIKNNVRQIMNEYNQVLPFDLIEVADRPPNTGQIRILFADNPNYAYSYAPGLGTGGDIVLSRNFETDPNRSFSQGAGNFGYQRLVHEIGHALGLRQPNDYTGFAFAERPTFPAGGSGLPFNEDNSTNTAMSFNIAGVGASTPMTYDVRALQFLYGFNDANLGDDVYRFDGASFIGVKQTIWDAGGVDTFDFSELPPSDSYFFDLNEGGQSTNQTALNAATYQAINDPSGATYAASSYATRVAYGTTIENLIGSAVNDEILGNNAANRIEGGSGADRITGSRGADVIAGGSGTDTFIFAPGDGGAAVSDGDTILDFTVGEDRIGLSSPLTFEAIAIQASGGNSLLRIANTGEILATLVGVSPGQLGASDFIGV</sequence>
<dbReference type="SMART" id="SM00235">
    <property type="entry name" value="ZnMc"/>
    <property type="match status" value="1"/>
</dbReference>
<proteinExistence type="inferred from homology"/>
<dbReference type="InterPro" id="IPR013858">
    <property type="entry name" value="Peptidase_M10B_C"/>
</dbReference>
<dbReference type="AlphaFoldDB" id="A0A6H1U0K5"/>
<dbReference type="Pfam" id="PF08548">
    <property type="entry name" value="Peptidase_M10_C"/>
    <property type="match status" value="1"/>
</dbReference>
<evidence type="ECO:0000256" key="5">
    <source>
        <dbReference type="ARBA" id="ARBA00022737"/>
    </source>
</evidence>
<comment type="cofactor">
    <cofactor evidence="1">
        <name>Ca(2+)</name>
        <dbReference type="ChEBI" id="CHEBI:29108"/>
    </cofactor>
</comment>
<dbReference type="InterPro" id="IPR018511">
    <property type="entry name" value="Hemolysin-typ_Ca-bd_CS"/>
</dbReference>
<dbReference type="GO" id="GO:0008270">
    <property type="term" value="F:zinc ion binding"/>
    <property type="evidence" value="ECO:0007669"/>
    <property type="project" value="InterPro"/>
</dbReference>
<evidence type="ECO:0000256" key="1">
    <source>
        <dbReference type="ARBA" id="ARBA00001913"/>
    </source>
</evidence>
<dbReference type="Pfam" id="PF00353">
    <property type="entry name" value="HemolysinCabind"/>
    <property type="match status" value="1"/>
</dbReference>
<gene>
    <name evidence="8" type="ORF">HCG48_13965</name>
</gene>
<feature type="domain" description="Peptidase metallopeptidase" evidence="7">
    <location>
        <begin position="353"/>
        <end position="526"/>
    </location>
</feature>
<dbReference type="PROSITE" id="PS00330">
    <property type="entry name" value="HEMOLYSIN_CALCIUM"/>
    <property type="match status" value="1"/>
</dbReference>
<dbReference type="Gene3D" id="3.40.390.10">
    <property type="entry name" value="Collagenase (Catalytic Domain)"/>
    <property type="match status" value="1"/>
</dbReference>
<evidence type="ECO:0000313" key="8">
    <source>
        <dbReference type="EMBL" id="QIZ71553.1"/>
    </source>
</evidence>
<dbReference type="GO" id="GO:0005509">
    <property type="term" value="F:calcium ion binding"/>
    <property type="evidence" value="ECO:0007669"/>
    <property type="project" value="InterPro"/>
</dbReference>
<dbReference type="InterPro" id="IPR024079">
    <property type="entry name" value="MetalloPept_cat_dom_sf"/>
</dbReference>
<accession>A0A6H1U0K5</accession>
<dbReference type="InterPro" id="IPR034033">
    <property type="entry name" value="Serralysin-like"/>
</dbReference>
<dbReference type="GO" id="GO:0008237">
    <property type="term" value="F:metallopeptidase activity"/>
    <property type="evidence" value="ECO:0007669"/>
    <property type="project" value="InterPro"/>
</dbReference>
<keyword evidence="4" id="KW-0964">Secreted</keyword>
<evidence type="ECO:0000256" key="3">
    <source>
        <dbReference type="ARBA" id="ARBA00009490"/>
    </source>
</evidence>
<comment type="subcellular location">
    <subcellularLocation>
        <location evidence="2">Secreted</location>
    </subcellularLocation>
</comment>
<dbReference type="InterPro" id="IPR001343">
    <property type="entry name" value="Hemolysn_Ca-bd"/>
</dbReference>
<comment type="similarity">
    <text evidence="3">Belongs to the peptidase M10B family.</text>
</comment>
<dbReference type="SUPFAM" id="SSF51120">
    <property type="entry name" value="beta-Roll"/>
    <property type="match status" value="1"/>
</dbReference>
<evidence type="ECO:0000259" key="7">
    <source>
        <dbReference type="SMART" id="SM00235"/>
    </source>
</evidence>
<evidence type="ECO:0000256" key="2">
    <source>
        <dbReference type="ARBA" id="ARBA00004613"/>
    </source>
</evidence>
<dbReference type="EMBL" id="CP051167">
    <property type="protein sequence ID" value="QIZ71553.1"/>
    <property type="molecule type" value="Genomic_DNA"/>
</dbReference>
<protein>
    <recommendedName>
        <fullName evidence="7">Peptidase metallopeptidase domain-containing protein</fullName>
    </recommendedName>
</protein>
<dbReference type="GO" id="GO:0006508">
    <property type="term" value="P:proteolysis"/>
    <property type="evidence" value="ECO:0007669"/>
    <property type="project" value="InterPro"/>
</dbReference>
<reference evidence="8 9" key="1">
    <citation type="submission" date="2020-04" db="EMBL/GenBank/DDBJ databases">
        <authorList>
            <person name="Basu S."/>
            <person name="Maruthanayagam V."/>
            <person name="Chakraborty S."/>
            <person name="Pramanik A."/>
            <person name="Mukherjee J."/>
            <person name="Brink B."/>
        </authorList>
    </citation>
    <scope>NUCLEOTIDE SEQUENCE [LARGE SCALE GENOMIC DNA]</scope>
    <source>
        <strain evidence="8 9">AP17</strain>
    </source>
</reference>
<evidence type="ECO:0000256" key="6">
    <source>
        <dbReference type="SAM" id="MobiDB-lite"/>
    </source>
</evidence>
<evidence type="ECO:0000313" key="9">
    <source>
        <dbReference type="Proteomes" id="UP000500857"/>
    </source>
</evidence>
<dbReference type="Proteomes" id="UP000500857">
    <property type="component" value="Chromosome"/>
</dbReference>
<dbReference type="KEGG" id="oxy:HCG48_13965"/>
<keyword evidence="5" id="KW-0677">Repeat</keyword>
<dbReference type="GO" id="GO:0005615">
    <property type="term" value="C:extracellular space"/>
    <property type="evidence" value="ECO:0007669"/>
    <property type="project" value="InterPro"/>
</dbReference>
<feature type="compositionally biased region" description="Acidic residues" evidence="6">
    <location>
        <begin position="330"/>
        <end position="341"/>
    </location>
</feature>
<keyword evidence="9" id="KW-1185">Reference proteome</keyword>
<feature type="region of interest" description="Disordered" evidence="6">
    <location>
        <begin position="329"/>
        <end position="350"/>
    </location>
</feature>
<dbReference type="SUPFAM" id="SSF55486">
    <property type="entry name" value="Metalloproteases ('zincins'), catalytic domain"/>
    <property type="match status" value="1"/>
</dbReference>
<dbReference type="Gene3D" id="2.150.10.10">
    <property type="entry name" value="Serralysin-like metalloprotease, C-terminal"/>
    <property type="match status" value="1"/>
</dbReference>
<dbReference type="InterPro" id="IPR006026">
    <property type="entry name" value="Peptidase_Metallo"/>
</dbReference>
<dbReference type="InterPro" id="IPR011049">
    <property type="entry name" value="Serralysin-like_metalloprot_C"/>
</dbReference>
<dbReference type="PRINTS" id="PR00313">
    <property type="entry name" value="CABNDNGRPT"/>
</dbReference>
<dbReference type="RefSeq" id="WP_168569705.1">
    <property type="nucleotide sequence ID" value="NZ_CP051167.1"/>
</dbReference>
<organism evidence="8 9">
    <name type="scientific">Oxynema aestuarii AP17</name>
    <dbReference type="NCBI Taxonomy" id="2064643"/>
    <lineage>
        <taxon>Bacteria</taxon>
        <taxon>Bacillati</taxon>
        <taxon>Cyanobacteriota</taxon>
        <taxon>Cyanophyceae</taxon>
        <taxon>Oscillatoriophycideae</taxon>
        <taxon>Oscillatoriales</taxon>
        <taxon>Oscillatoriaceae</taxon>
        <taxon>Oxynema</taxon>
        <taxon>Oxynema aestuarii</taxon>
    </lineage>
</organism>
<dbReference type="CDD" id="cd04277">
    <property type="entry name" value="ZnMc_serralysin_like"/>
    <property type="match status" value="1"/>
</dbReference>